<gene>
    <name evidence="2" type="ORF">E6C60_3298</name>
</gene>
<evidence type="ECO:0000313" key="3">
    <source>
        <dbReference type="Proteomes" id="UP000300879"/>
    </source>
</evidence>
<reference evidence="2 3" key="1">
    <citation type="submission" date="2019-05" db="EMBL/GenBank/DDBJ databases">
        <authorList>
            <person name="Chen C."/>
        </authorList>
    </citation>
    <scope>NUCLEOTIDE SEQUENCE [LARGE SCALE GENOMIC DNA]</scope>
    <source>
        <strain evidence="2 3">HB172198</strain>
    </source>
</reference>
<evidence type="ECO:0000313" key="2">
    <source>
        <dbReference type="EMBL" id="QCT04009.1"/>
    </source>
</evidence>
<accession>A0A4P8XTG7</accession>
<keyword evidence="1" id="KW-1133">Transmembrane helix</keyword>
<proteinExistence type="predicted"/>
<dbReference type="EMBL" id="CP040396">
    <property type="protein sequence ID" value="QCT04009.1"/>
    <property type="molecule type" value="Genomic_DNA"/>
</dbReference>
<name>A0A4P8XTG7_9BACL</name>
<keyword evidence="3" id="KW-1185">Reference proteome</keyword>
<protein>
    <submittedName>
        <fullName evidence="2">Uncharacterized protein</fullName>
    </submittedName>
</protein>
<dbReference type="Proteomes" id="UP000300879">
    <property type="component" value="Chromosome"/>
</dbReference>
<dbReference type="AlphaFoldDB" id="A0A4P8XTG7"/>
<dbReference type="RefSeq" id="WP_175415337.1">
    <property type="nucleotide sequence ID" value="NZ_CP040396.1"/>
</dbReference>
<dbReference type="KEGG" id="palo:E6C60_3298"/>
<keyword evidence="1" id="KW-0812">Transmembrane</keyword>
<keyword evidence="1" id="KW-0472">Membrane</keyword>
<sequence>MTRKKIWIWSLIGIFTWIAIVTAAYRLIPDGRPDYSSASTVSYALAPVHEAAGNQDAK</sequence>
<evidence type="ECO:0000256" key="1">
    <source>
        <dbReference type="SAM" id="Phobius"/>
    </source>
</evidence>
<organism evidence="2 3">
    <name type="scientific">Paenibacillus algicola</name>
    <dbReference type="NCBI Taxonomy" id="2565926"/>
    <lineage>
        <taxon>Bacteria</taxon>
        <taxon>Bacillati</taxon>
        <taxon>Bacillota</taxon>
        <taxon>Bacilli</taxon>
        <taxon>Bacillales</taxon>
        <taxon>Paenibacillaceae</taxon>
        <taxon>Paenibacillus</taxon>
    </lineage>
</organism>
<feature type="transmembrane region" description="Helical" evidence="1">
    <location>
        <begin position="6"/>
        <end position="28"/>
    </location>
</feature>